<protein>
    <recommendedName>
        <fullName evidence="3">Rab-GAP TBC domain-containing protein</fullName>
    </recommendedName>
</protein>
<dbReference type="SUPFAM" id="SSF47923">
    <property type="entry name" value="Ypt/Rab-GAP domain of gyp1p"/>
    <property type="match status" value="2"/>
</dbReference>
<feature type="domain" description="Rab-GAP TBC" evidence="3">
    <location>
        <begin position="38"/>
        <end position="435"/>
    </location>
</feature>
<evidence type="ECO:0000313" key="5">
    <source>
        <dbReference type="Proteomes" id="UP001057375"/>
    </source>
</evidence>
<gene>
    <name evidence="4" type="ORF">ADUPG1_009889</name>
</gene>
<feature type="compositionally biased region" description="Polar residues" evidence="2">
    <location>
        <begin position="694"/>
        <end position="705"/>
    </location>
</feature>
<evidence type="ECO:0000259" key="3">
    <source>
        <dbReference type="PROSITE" id="PS50086"/>
    </source>
</evidence>
<feature type="compositionally biased region" description="Low complexity" evidence="2">
    <location>
        <begin position="755"/>
        <end position="770"/>
    </location>
</feature>
<keyword evidence="5" id="KW-1185">Reference proteome</keyword>
<evidence type="ECO:0000256" key="2">
    <source>
        <dbReference type="SAM" id="MobiDB-lite"/>
    </source>
</evidence>
<dbReference type="Gene3D" id="1.10.472.80">
    <property type="entry name" value="Ypt/Rab-GAP domain of gyp1p, domain 3"/>
    <property type="match status" value="1"/>
</dbReference>
<feature type="region of interest" description="Disordered" evidence="2">
    <location>
        <begin position="755"/>
        <end position="791"/>
    </location>
</feature>
<feature type="compositionally biased region" description="Polar residues" evidence="2">
    <location>
        <begin position="591"/>
        <end position="613"/>
    </location>
</feature>
<feature type="compositionally biased region" description="Polar residues" evidence="2">
    <location>
        <begin position="771"/>
        <end position="785"/>
    </location>
</feature>
<dbReference type="Proteomes" id="UP001057375">
    <property type="component" value="Unassembled WGS sequence"/>
</dbReference>
<dbReference type="Pfam" id="PF00566">
    <property type="entry name" value="RabGAP-TBC"/>
    <property type="match status" value="1"/>
</dbReference>
<feature type="region of interest" description="Disordered" evidence="2">
    <location>
        <begin position="541"/>
        <end position="572"/>
    </location>
</feature>
<keyword evidence="1" id="KW-0343">GTPase activation</keyword>
<evidence type="ECO:0000256" key="1">
    <source>
        <dbReference type="ARBA" id="ARBA00022468"/>
    </source>
</evidence>
<organism evidence="4 5">
    <name type="scientific">Aduncisulcus paluster</name>
    <dbReference type="NCBI Taxonomy" id="2918883"/>
    <lineage>
        <taxon>Eukaryota</taxon>
        <taxon>Metamonada</taxon>
        <taxon>Carpediemonas-like organisms</taxon>
        <taxon>Aduncisulcus</taxon>
    </lineage>
</organism>
<feature type="compositionally biased region" description="Basic and acidic residues" evidence="2">
    <location>
        <begin position="541"/>
        <end position="571"/>
    </location>
</feature>
<name>A0ABQ5KYA4_9EUKA</name>
<dbReference type="PANTHER" id="PTHR22957">
    <property type="entry name" value="TBC1 DOMAIN FAMILY MEMBER GTPASE-ACTIVATING PROTEIN"/>
    <property type="match status" value="1"/>
</dbReference>
<reference evidence="4" key="1">
    <citation type="submission" date="2022-03" db="EMBL/GenBank/DDBJ databases">
        <title>Draft genome sequence of Aduncisulcus paluster, a free-living microaerophilic Fornicata.</title>
        <authorList>
            <person name="Yuyama I."/>
            <person name="Kume K."/>
            <person name="Tamura T."/>
            <person name="Inagaki Y."/>
            <person name="Hashimoto T."/>
        </authorList>
    </citation>
    <scope>NUCLEOTIDE SEQUENCE</scope>
    <source>
        <strain evidence="4">NY0171</strain>
    </source>
</reference>
<dbReference type="InterPro" id="IPR035969">
    <property type="entry name" value="Rab-GAP_TBC_sf"/>
</dbReference>
<evidence type="ECO:0000313" key="4">
    <source>
        <dbReference type="EMBL" id="GKT37026.1"/>
    </source>
</evidence>
<feature type="non-terminal residue" evidence="4">
    <location>
        <position position="791"/>
    </location>
</feature>
<dbReference type="PROSITE" id="PS50086">
    <property type="entry name" value="TBC_RABGAP"/>
    <property type="match status" value="1"/>
</dbReference>
<feature type="region of interest" description="Disordered" evidence="2">
    <location>
        <begin position="316"/>
        <end position="338"/>
    </location>
</feature>
<comment type="caution">
    <text evidence="4">The sequence shown here is derived from an EMBL/GenBank/DDBJ whole genome shotgun (WGS) entry which is preliminary data.</text>
</comment>
<dbReference type="Gene3D" id="1.10.8.270">
    <property type="entry name" value="putative rabgap domain of human tbc1 domain family member 14 like domains"/>
    <property type="match status" value="1"/>
</dbReference>
<dbReference type="PANTHER" id="PTHR22957:SF337">
    <property type="entry name" value="TBC1 DOMAIN FAMILY MEMBER 5"/>
    <property type="match status" value="1"/>
</dbReference>
<feature type="region of interest" description="Disordered" evidence="2">
    <location>
        <begin position="589"/>
        <end position="644"/>
    </location>
</feature>
<proteinExistence type="predicted"/>
<feature type="region of interest" description="Disordered" evidence="2">
    <location>
        <begin position="690"/>
        <end position="715"/>
    </location>
</feature>
<feature type="compositionally biased region" description="Low complexity" evidence="2">
    <location>
        <begin position="614"/>
        <end position="643"/>
    </location>
</feature>
<feature type="region of interest" description="Disordered" evidence="2">
    <location>
        <begin position="229"/>
        <end position="251"/>
    </location>
</feature>
<dbReference type="InterPro" id="IPR000195">
    <property type="entry name" value="Rab-GAP-TBC_dom"/>
</dbReference>
<dbReference type="SMART" id="SM00164">
    <property type="entry name" value="TBC"/>
    <property type="match status" value="1"/>
</dbReference>
<sequence length="791" mass="85762">MVKFQIFKLISGFDLFEEIKILKLVKSKDRAHKAIVEGLREPLRGLEWLGFLGVLGEDSGHWPNEIKFITDQFLSHKSLEKSLKPTRNLIADNPLAACEGGVWDFKFEKAEAEQDITIDLERLFPEIDFFRQGYVQSDLLKILRAWALDHKAQGYRQGMHEIAAVFYLILDIMRLGAEKWITSASSDLKSQISEYIPIFTSDCVCALTHAALTCILNVTGVWFGLKNPTPGSSQRSTPSMTPSHTPGTHTPLSGGFDVSSTLLASSSAVDSSSSRLPPATRYIPIFTSDCVCALTHAALTCILNVTGVWFGLKNPTPGSSQRSTPSMTPSHTPGTHTPLSGGFDVSSTLLASSSAVDSSSSRLPPATRVPTLSAAQMAEAMLSSLLSIHDPALNRIITKISGPVIVVLRWVRLLWGREWAIDSVFRLWDVLFGHSYMSEIAQGSKTGGIGNSSKPRPPPALSHVCPPLSLIPSIVLASFRLMRTDILPPHQEGEAIQRIMGPIGKPSELYGSQQGGGYYVVPVEKVIQDALIHIRYGVAERRKKEEEERKKRAMLEAERRKEEERRIRDMQSAEQDDLNALASAPVFFDPLSSSTSHPSVPQQSTSTRSETPLSSATSPLSFSSGASSTSSGGAVRGSGSASGYPGPVTSSYGNAQGGQDAYHGSYPAMTTATSSAPVFHDALSGSVSPDYLHSLTQKPHNSYTLPPQPKKKKESGWKTFINSFKSKPKQAQPTVQSYDVPSQQGYKIRQLQTNTITSSQSISGTSVSSTAYNDPLSSSIVTTTPPLSPSP</sequence>
<accession>A0ABQ5KYA4</accession>
<dbReference type="EMBL" id="BQXS01011366">
    <property type="protein sequence ID" value="GKT37026.1"/>
    <property type="molecule type" value="Genomic_DNA"/>
</dbReference>
<feature type="region of interest" description="Disordered" evidence="2">
    <location>
        <begin position="724"/>
        <end position="743"/>
    </location>
</feature>